<evidence type="ECO:0000313" key="3">
    <source>
        <dbReference type="Proteomes" id="UP001610100"/>
    </source>
</evidence>
<organism evidence="2 3">
    <name type="scientific">Gaetbulibacter aestuarii</name>
    <dbReference type="NCBI Taxonomy" id="1502358"/>
    <lineage>
        <taxon>Bacteria</taxon>
        <taxon>Pseudomonadati</taxon>
        <taxon>Bacteroidota</taxon>
        <taxon>Flavobacteriia</taxon>
        <taxon>Flavobacteriales</taxon>
        <taxon>Flavobacteriaceae</taxon>
        <taxon>Gaetbulibacter</taxon>
    </lineage>
</organism>
<keyword evidence="1" id="KW-1133">Transmembrane helix</keyword>
<proteinExistence type="predicted"/>
<dbReference type="RefSeq" id="WP_344740436.1">
    <property type="nucleotide sequence ID" value="NZ_BAABAY010000001.1"/>
</dbReference>
<dbReference type="EMBL" id="JBAWKB010000001">
    <property type="protein sequence ID" value="MFH6771390.1"/>
    <property type="molecule type" value="Genomic_DNA"/>
</dbReference>
<comment type="caution">
    <text evidence="2">The sequence shown here is derived from an EMBL/GenBank/DDBJ whole genome shotgun (WGS) entry which is preliminary data.</text>
</comment>
<accession>A0ABW7MXX0</accession>
<evidence type="ECO:0000313" key="2">
    <source>
        <dbReference type="EMBL" id="MFH6771390.1"/>
    </source>
</evidence>
<gene>
    <name evidence="2" type="ORF">V8G58_05535</name>
</gene>
<keyword evidence="1" id="KW-0812">Transmembrane</keyword>
<feature type="transmembrane region" description="Helical" evidence="1">
    <location>
        <begin position="111"/>
        <end position="129"/>
    </location>
</feature>
<name>A0ABW7MXX0_9FLAO</name>
<evidence type="ECO:0000256" key="1">
    <source>
        <dbReference type="SAM" id="Phobius"/>
    </source>
</evidence>
<reference evidence="2 3" key="1">
    <citation type="submission" date="2024-02" db="EMBL/GenBank/DDBJ databases">
        <title>A Gaetbulibacter species isolated from tidal flats and genomic insights of their niches.</title>
        <authorList>
            <person name="Ye Y."/>
        </authorList>
    </citation>
    <scope>NUCLEOTIDE SEQUENCE [LARGE SCALE GENOMIC DNA]</scope>
    <source>
        <strain evidence="2 3">KYW382</strain>
    </source>
</reference>
<dbReference type="Proteomes" id="UP001610100">
    <property type="component" value="Unassembled WGS sequence"/>
</dbReference>
<keyword evidence="1" id="KW-0472">Membrane</keyword>
<protein>
    <submittedName>
        <fullName evidence="2">DUF4129 domain-containing protein</fullName>
    </submittedName>
</protein>
<keyword evidence="3" id="KW-1185">Reference proteome</keyword>
<sequence length="256" mass="30164">MSKKFLIYSIFLIFSWWGFSQEYQLPKLDIPTTFQPNTDTLKIDRSSVTPRKFDDFYEKYKGDDFRYESETAQGSGWWSRFKAWIKQLIKSIFNLEGQDQILKAQNLIKQIGGITIFLLVVFFIFKAVMNKEGRWIFGKSSDKNIIPVRNIEADIHSTDFKALIASAEAENNYRLAIRYYYLWLLKGLSENGIIHYDVEKTNSDYQNEISSDSLKKSFSYSSYLYNYIWYGEFPVNQIEFDHAKTTFSNLLNQLKA</sequence>